<keyword evidence="1" id="KW-1133">Transmembrane helix</keyword>
<evidence type="ECO:0000313" key="3">
    <source>
        <dbReference type="Proteomes" id="UP000307756"/>
    </source>
</evidence>
<gene>
    <name evidence="2" type="ORF">FA727_19865</name>
</gene>
<dbReference type="AlphaFoldDB" id="A0A4U1CZ23"/>
<name>A0A4U1CZ23_9BACI</name>
<reference evidence="2 3" key="1">
    <citation type="journal article" date="2011" name="J. Microbiol.">
        <title>Bacillus kyonggiensis sp. nov., isolated from soil of a lettuce field.</title>
        <authorList>
            <person name="Dong K."/>
            <person name="Lee S."/>
        </authorList>
    </citation>
    <scope>NUCLEOTIDE SEQUENCE [LARGE SCALE GENOMIC DNA]</scope>
    <source>
        <strain evidence="2 3">NB22</strain>
    </source>
</reference>
<evidence type="ECO:0000313" key="2">
    <source>
        <dbReference type="EMBL" id="TKC15142.1"/>
    </source>
</evidence>
<sequence length="135" mass="15391">MITKEIITEMRNQTLVPIQALILPILFTFGYLGFSLFLINSEMNQLTFLTAGFLLTPILFYTTFGEVVELIGYSWKLASESGRSLNEVLPTFITKRIRYQSVALLIGAIFVIKLELFVPYYVCLFAILWMGALFS</sequence>
<dbReference type="Proteomes" id="UP000307756">
    <property type="component" value="Unassembled WGS sequence"/>
</dbReference>
<keyword evidence="3" id="KW-1185">Reference proteome</keyword>
<feature type="transmembrane region" description="Helical" evidence="1">
    <location>
        <begin position="51"/>
        <end position="75"/>
    </location>
</feature>
<keyword evidence="1" id="KW-0472">Membrane</keyword>
<accession>A0A4U1CZ23</accession>
<comment type="caution">
    <text evidence="2">The sequence shown here is derived from an EMBL/GenBank/DDBJ whole genome shotgun (WGS) entry which is preliminary data.</text>
</comment>
<organism evidence="2 3">
    <name type="scientific">Robertmurraya kyonggiensis</name>
    <dbReference type="NCBI Taxonomy" id="1037680"/>
    <lineage>
        <taxon>Bacteria</taxon>
        <taxon>Bacillati</taxon>
        <taxon>Bacillota</taxon>
        <taxon>Bacilli</taxon>
        <taxon>Bacillales</taxon>
        <taxon>Bacillaceae</taxon>
        <taxon>Robertmurraya</taxon>
    </lineage>
</organism>
<protein>
    <submittedName>
        <fullName evidence="2">Uncharacterized protein</fullName>
    </submittedName>
</protein>
<dbReference type="RefSeq" id="WP_136833234.1">
    <property type="nucleotide sequence ID" value="NZ_SWBM01000006.1"/>
</dbReference>
<evidence type="ECO:0000256" key="1">
    <source>
        <dbReference type="SAM" id="Phobius"/>
    </source>
</evidence>
<feature type="transmembrane region" description="Helical" evidence="1">
    <location>
        <begin position="118"/>
        <end position="134"/>
    </location>
</feature>
<keyword evidence="1" id="KW-0812">Transmembrane</keyword>
<feature type="transmembrane region" description="Helical" evidence="1">
    <location>
        <begin position="20"/>
        <end position="39"/>
    </location>
</feature>
<proteinExistence type="predicted"/>
<dbReference type="EMBL" id="SWBM01000006">
    <property type="protein sequence ID" value="TKC15142.1"/>
    <property type="molecule type" value="Genomic_DNA"/>
</dbReference>